<dbReference type="Pfam" id="PF00359">
    <property type="entry name" value="PTS_EIIA_2"/>
    <property type="match status" value="1"/>
</dbReference>
<evidence type="ECO:0000259" key="1">
    <source>
        <dbReference type="PROSITE" id="PS51094"/>
    </source>
</evidence>
<organism evidence="2 3">
    <name type="scientific">Pasteurella dagmatis ATCC 43325</name>
    <dbReference type="NCBI Taxonomy" id="667128"/>
    <lineage>
        <taxon>Bacteria</taxon>
        <taxon>Pseudomonadati</taxon>
        <taxon>Pseudomonadota</taxon>
        <taxon>Gammaproteobacteria</taxon>
        <taxon>Pasteurellales</taxon>
        <taxon>Pasteurellaceae</taxon>
        <taxon>Pasteurella</taxon>
    </lineage>
</organism>
<proteinExistence type="predicted"/>
<dbReference type="Gene3D" id="3.40.930.10">
    <property type="entry name" value="Mannitol-specific EII, Chain A"/>
    <property type="match status" value="1"/>
</dbReference>
<dbReference type="CDD" id="cd00211">
    <property type="entry name" value="PTS_IIA_fru"/>
    <property type="match status" value="1"/>
</dbReference>
<dbReference type="InterPro" id="IPR016152">
    <property type="entry name" value="PTrfase/Anion_transptr"/>
</dbReference>
<dbReference type="NCBIfam" id="TIGR01419">
    <property type="entry name" value="nitro_reg_IIA"/>
    <property type="match status" value="1"/>
</dbReference>
<evidence type="ECO:0000313" key="3">
    <source>
        <dbReference type="Proteomes" id="UP000005519"/>
    </source>
</evidence>
<protein>
    <submittedName>
        <fullName evidence="2">PTS IIA-like nitrogen-regulatory protein PtsN</fullName>
        <ecNumber evidence="2">2.7.1.69</ecNumber>
    </submittedName>
</protein>
<dbReference type="GO" id="GO:0009401">
    <property type="term" value="P:phosphoenolpyruvate-dependent sugar phosphotransferase system"/>
    <property type="evidence" value="ECO:0007669"/>
    <property type="project" value="InterPro"/>
</dbReference>
<keyword evidence="2" id="KW-0808">Transferase</keyword>
<dbReference type="EMBL" id="ACZR01000018">
    <property type="protein sequence ID" value="EEX49727.1"/>
    <property type="molecule type" value="Genomic_DNA"/>
</dbReference>
<dbReference type="STRING" id="667128.HMPREF0621_1774"/>
<gene>
    <name evidence="2" type="primary">ptsN</name>
    <name evidence="2" type="ORF">HMPREF0621_1774</name>
</gene>
<sequence>MTKFTELLKPENIRQGIICSSKKRVFETITSVIADQVQLENAEQCCFECLFNREKLGNSGLGNGIAMPKARIPNGDKPIAVFLQLDTAVEYDSSDHRDVDLVFALLIPEQICAEYITKLPEIAENLSNKTLCKQLRTALSADEIWKIFEHYDQIQDIETEVVETPNENKEDVSKT</sequence>
<dbReference type="SUPFAM" id="SSF55804">
    <property type="entry name" value="Phoshotransferase/anion transport protein"/>
    <property type="match status" value="1"/>
</dbReference>
<dbReference type="InterPro" id="IPR006320">
    <property type="entry name" value="PTS_Nitro_regul"/>
</dbReference>
<name>C9PS00_9PAST</name>
<dbReference type="InterPro" id="IPR051541">
    <property type="entry name" value="PTS_SugarTrans_NitroReg"/>
</dbReference>
<evidence type="ECO:0000313" key="2">
    <source>
        <dbReference type="EMBL" id="EEX49727.1"/>
    </source>
</evidence>
<feature type="domain" description="PTS EIIA type-2" evidence="1">
    <location>
        <begin position="6"/>
        <end position="151"/>
    </location>
</feature>
<dbReference type="RefSeq" id="WP_005762830.1">
    <property type="nucleotide sequence ID" value="NZ_GG704810.1"/>
</dbReference>
<dbReference type="AlphaFoldDB" id="C9PS00"/>
<accession>C9PS00</accession>
<keyword evidence="3" id="KW-1185">Reference proteome</keyword>
<dbReference type="Proteomes" id="UP000005519">
    <property type="component" value="Unassembled WGS sequence"/>
</dbReference>
<dbReference type="PANTHER" id="PTHR47738:SF1">
    <property type="entry name" value="NITROGEN REGULATORY PROTEIN"/>
    <property type="match status" value="1"/>
</dbReference>
<dbReference type="HOGENOM" id="CLU_072531_5_2_6"/>
<dbReference type="GO" id="GO:0030295">
    <property type="term" value="F:protein kinase activator activity"/>
    <property type="evidence" value="ECO:0007669"/>
    <property type="project" value="TreeGrafter"/>
</dbReference>
<dbReference type="OrthoDB" id="95460at2"/>
<dbReference type="InterPro" id="IPR002178">
    <property type="entry name" value="PTS_EIIA_type-2_dom"/>
</dbReference>
<comment type="caution">
    <text evidence="2">The sequence shown here is derived from an EMBL/GenBank/DDBJ whole genome shotgun (WGS) entry which is preliminary data.</text>
</comment>
<dbReference type="PANTHER" id="PTHR47738">
    <property type="entry name" value="PTS SYSTEM FRUCTOSE-LIKE EIIA COMPONENT-RELATED"/>
    <property type="match status" value="1"/>
</dbReference>
<dbReference type="GO" id="GO:0008982">
    <property type="term" value="F:protein-N(PI)-phosphohistidine-sugar phosphotransferase activity"/>
    <property type="evidence" value="ECO:0007669"/>
    <property type="project" value="InterPro"/>
</dbReference>
<dbReference type="EC" id="2.7.1.69" evidence="2"/>
<dbReference type="PROSITE" id="PS51094">
    <property type="entry name" value="PTS_EIIA_TYPE_2"/>
    <property type="match status" value="1"/>
</dbReference>
<reference evidence="2 3" key="1">
    <citation type="submission" date="2009-10" db="EMBL/GenBank/DDBJ databases">
        <authorList>
            <person name="Muzny D."/>
            <person name="Qin X."/>
            <person name="Deng J."/>
            <person name="Jiang H."/>
            <person name="Liu Y."/>
            <person name="Qu J."/>
            <person name="Song X.-Z."/>
            <person name="Zhang L."/>
            <person name="Thornton R."/>
            <person name="Coyle M."/>
            <person name="Francisco L."/>
            <person name="Jackson L."/>
            <person name="Javaid M."/>
            <person name="Korchina V."/>
            <person name="Kovar C."/>
            <person name="Mata R."/>
            <person name="Mathew T."/>
            <person name="Ngo R."/>
            <person name="Nguyen L."/>
            <person name="Nguyen N."/>
            <person name="Okwuonu G."/>
            <person name="Ongeri F."/>
            <person name="Pham C."/>
            <person name="Simmons D."/>
            <person name="Wilczek-Boney K."/>
            <person name="Hale W."/>
            <person name="Jakkamsetti A."/>
            <person name="Pham P."/>
            <person name="Ruth R."/>
            <person name="San Lucas F."/>
            <person name="Warren J."/>
            <person name="Zhang J."/>
            <person name="Zhao Z."/>
            <person name="Zhou C."/>
            <person name="Zhu D."/>
            <person name="Lee S."/>
            <person name="Bess C."/>
            <person name="Blankenburg K."/>
            <person name="Forbes L."/>
            <person name="Fu Q."/>
            <person name="Gubbala S."/>
            <person name="Hirani K."/>
            <person name="Jayaseelan J.C."/>
            <person name="Lara F."/>
            <person name="Munidasa M."/>
            <person name="Palculict T."/>
            <person name="Patil S."/>
            <person name="Pu L.-L."/>
            <person name="Saada N."/>
            <person name="Tang L."/>
            <person name="Weissenberger G."/>
            <person name="Zhu Y."/>
            <person name="Hemphill L."/>
            <person name="Shang Y."/>
            <person name="Youmans B."/>
            <person name="Ayvaz T."/>
            <person name="Ross M."/>
            <person name="Santibanez J."/>
            <person name="Aqrawi P."/>
            <person name="Gross S."/>
            <person name="Joshi V."/>
            <person name="Fowler G."/>
            <person name="Nazareth L."/>
            <person name="Reid J."/>
            <person name="Worley K."/>
            <person name="Petrosino J."/>
            <person name="Highlander S."/>
            <person name="Gibbs R."/>
        </authorList>
    </citation>
    <scope>NUCLEOTIDE SEQUENCE [LARGE SCALE GENOMIC DNA]</scope>
    <source>
        <strain evidence="2 3">ATCC 43325</strain>
    </source>
</reference>